<dbReference type="FunFam" id="3.90.79.10:FF:000012">
    <property type="entry name" value="Isopentenyl-diphosphate Delta-isomerase 1"/>
    <property type="match status" value="1"/>
</dbReference>
<accession>A0A6J0BCB5</accession>
<dbReference type="EC" id="5.3.3.2" evidence="6"/>
<evidence type="ECO:0000256" key="12">
    <source>
        <dbReference type="ARBA" id="ARBA00023098"/>
    </source>
</evidence>
<dbReference type="KEGG" id="nlo:107218106"/>
<gene>
    <name evidence="17" type="primary">LOC107218106</name>
</gene>
<dbReference type="Proteomes" id="UP000829291">
    <property type="component" value="Chromosome 2"/>
</dbReference>
<keyword evidence="14" id="KW-0413">Isomerase</keyword>
<dbReference type="FunCoup" id="A0A6J0BCB5">
    <property type="interactions" value="1357"/>
</dbReference>
<evidence type="ECO:0000256" key="2">
    <source>
        <dbReference type="ARBA" id="ARBA00001946"/>
    </source>
</evidence>
<comment type="function">
    <text evidence="3">Catalyzes the 1,3-allylic rearrangement of the homoallylic substrate isopentenyl (IPP) to its highly electrophilic allylic isomer, dimethylallyl diphosphate (DMAPP).</text>
</comment>
<dbReference type="InterPro" id="IPR015797">
    <property type="entry name" value="NUDIX_hydrolase-like_dom_sf"/>
</dbReference>
<dbReference type="PIRSF" id="PIRSF018427">
    <property type="entry name" value="Isopntndiph_ism"/>
    <property type="match status" value="1"/>
</dbReference>
<protein>
    <recommendedName>
        <fullName evidence="6">isopentenyl-diphosphate Delta-isomerase</fullName>
        <ecNumber evidence="6">5.3.3.2</ecNumber>
    </recommendedName>
</protein>
<dbReference type="AlphaFoldDB" id="A0A6J0BCB5"/>
<sequence length="246" mass="28906">MFARSREVRHIARETLFGSLRRYTKMQTVTLQEAALEERCILVDNQDRPLGEASKRDCHRVGQDGNIPLHRAFSVFLFNQKGDLLLQKRSANKVTFPAHYTNTCCSHPLAEIPEEMEERNVMGIRKAAQRRLSYELGIPVNQVEPNDFTYLTRIHYHDIGDGHWGEHEIDYILFLQKENITLDPNADEVSEVRWISRGQMPEFLKLIDCPLTPWFRLILTHKLPLWWDNLQALEKLQDHTCIQRFQ</sequence>
<name>A0A6J0BCB5_NEOLC</name>
<keyword evidence="12" id="KW-0443">Lipid metabolism</keyword>
<dbReference type="OrthoDB" id="510307at2759"/>
<dbReference type="PANTHER" id="PTHR10885:SF0">
    <property type="entry name" value="ISOPENTENYL-DIPHOSPHATE DELTA-ISOMERASE"/>
    <property type="match status" value="1"/>
</dbReference>
<comment type="cofactor">
    <cofactor evidence="2">
        <name>Mg(2+)</name>
        <dbReference type="ChEBI" id="CHEBI:18420"/>
    </cofactor>
</comment>
<dbReference type="SUPFAM" id="SSF55811">
    <property type="entry name" value="Nudix"/>
    <property type="match status" value="1"/>
</dbReference>
<evidence type="ECO:0000256" key="6">
    <source>
        <dbReference type="ARBA" id="ARBA00012057"/>
    </source>
</evidence>
<dbReference type="GO" id="GO:0004452">
    <property type="term" value="F:isopentenyl-diphosphate delta-isomerase activity"/>
    <property type="evidence" value="ECO:0007669"/>
    <property type="project" value="UniProtKB-EC"/>
</dbReference>
<evidence type="ECO:0000256" key="13">
    <source>
        <dbReference type="ARBA" id="ARBA00023229"/>
    </source>
</evidence>
<dbReference type="CDD" id="cd02885">
    <property type="entry name" value="NUDIX_IPP_Isomerase"/>
    <property type="match status" value="1"/>
</dbReference>
<keyword evidence="11" id="KW-0752">Steroid biosynthesis</keyword>
<keyword evidence="9" id="KW-1207">Sterol metabolism</keyword>
<dbReference type="InterPro" id="IPR000086">
    <property type="entry name" value="NUDIX_hydrolase_dom"/>
</dbReference>
<dbReference type="InParanoid" id="A0A6J0BCB5"/>
<keyword evidence="9" id="KW-0152">Cholesterol biosynthesis</keyword>
<evidence type="ECO:0000313" key="16">
    <source>
        <dbReference type="Proteomes" id="UP000829291"/>
    </source>
</evidence>
<dbReference type="PANTHER" id="PTHR10885">
    <property type="entry name" value="ISOPENTENYL-DIPHOSPHATE DELTA-ISOMERASE"/>
    <property type="match status" value="1"/>
</dbReference>
<keyword evidence="8" id="KW-0479">Metal-binding</keyword>
<evidence type="ECO:0000256" key="4">
    <source>
        <dbReference type="ARBA" id="ARBA00004826"/>
    </source>
</evidence>
<dbReference type="NCBIfam" id="TIGR02150">
    <property type="entry name" value="IPP_isom_1"/>
    <property type="match status" value="1"/>
</dbReference>
<dbReference type="GO" id="GO:0009240">
    <property type="term" value="P:isopentenyl diphosphate biosynthetic process"/>
    <property type="evidence" value="ECO:0007669"/>
    <property type="project" value="TreeGrafter"/>
</dbReference>
<evidence type="ECO:0000256" key="3">
    <source>
        <dbReference type="ARBA" id="ARBA00003951"/>
    </source>
</evidence>
<keyword evidence="10" id="KW-0460">Magnesium</keyword>
<evidence type="ECO:0000256" key="8">
    <source>
        <dbReference type="ARBA" id="ARBA00022723"/>
    </source>
</evidence>
<evidence type="ECO:0000256" key="5">
    <source>
        <dbReference type="ARBA" id="ARBA00007579"/>
    </source>
</evidence>
<dbReference type="GO" id="GO:0006695">
    <property type="term" value="P:cholesterol biosynthetic process"/>
    <property type="evidence" value="ECO:0007669"/>
    <property type="project" value="UniProtKB-KW"/>
</dbReference>
<evidence type="ECO:0000313" key="17">
    <source>
        <dbReference type="RefSeq" id="XP_015511343.1"/>
    </source>
</evidence>
<dbReference type="Pfam" id="PF00293">
    <property type="entry name" value="NUDIX"/>
    <property type="match status" value="1"/>
</dbReference>
<keyword evidence="9" id="KW-0153">Cholesterol metabolism</keyword>
<dbReference type="UniPathway" id="UPA00059">
    <property type="reaction ID" value="UER00104"/>
</dbReference>
<evidence type="ECO:0000256" key="14">
    <source>
        <dbReference type="ARBA" id="ARBA00023235"/>
    </source>
</evidence>
<comment type="pathway">
    <text evidence="4">Isoprenoid biosynthesis; dimethylallyl diphosphate biosynthesis; dimethylallyl diphosphate from isopentenyl diphosphate: step 1/1.</text>
</comment>
<dbReference type="InterPro" id="IPR011876">
    <property type="entry name" value="IsopentenylPP_isomerase_typ1"/>
</dbReference>
<keyword evidence="16" id="KW-1185">Reference proteome</keyword>
<dbReference type="GeneID" id="107218106"/>
<dbReference type="PROSITE" id="PS51462">
    <property type="entry name" value="NUDIX"/>
    <property type="match status" value="1"/>
</dbReference>
<proteinExistence type="inferred from homology"/>
<dbReference type="GO" id="GO:0046872">
    <property type="term" value="F:metal ion binding"/>
    <property type="evidence" value="ECO:0007669"/>
    <property type="project" value="UniProtKB-KW"/>
</dbReference>
<evidence type="ECO:0000256" key="1">
    <source>
        <dbReference type="ARBA" id="ARBA00000374"/>
    </source>
</evidence>
<dbReference type="Gene3D" id="3.90.79.10">
    <property type="entry name" value="Nucleoside Triphosphate Pyrophosphohydrolase"/>
    <property type="match status" value="1"/>
</dbReference>
<keyword evidence="9" id="KW-0753">Steroid metabolism</keyword>
<comment type="similarity">
    <text evidence="5">Belongs to the IPP isomerase type 1 family.</text>
</comment>
<evidence type="ECO:0000256" key="9">
    <source>
        <dbReference type="ARBA" id="ARBA00022778"/>
    </source>
</evidence>
<dbReference type="CTD" id="42526"/>
<evidence type="ECO:0000256" key="11">
    <source>
        <dbReference type="ARBA" id="ARBA00022955"/>
    </source>
</evidence>
<comment type="catalytic activity">
    <reaction evidence="1">
        <text>isopentenyl diphosphate = dimethylallyl diphosphate</text>
        <dbReference type="Rhea" id="RHEA:23284"/>
        <dbReference type="ChEBI" id="CHEBI:57623"/>
        <dbReference type="ChEBI" id="CHEBI:128769"/>
        <dbReference type="EC" id="5.3.3.2"/>
    </reaction>
</comment>
<reference evidence="17" key="1">
    <citation type="submission" date="2025-08" db="UniProtKB">
        <authorList>
            <consortium name="RefSeq"/>
        </authorList>
    </citation>
    <scope>IDENTIFICATION</scope>
    <source>
        <tissue evidence="17">Thorax and Abdomen</tissue>
    </source>
</reference>
<evidence type="ECO:0000256" key="7">
    <source>
        <dbReference type="ARBA" id="ARBA00022516"/>
    </source>
</evidence>
<keyword evidence="13" id="KW-0414">Isoprene biosynthesis</keyword>
<organism evidence="17">
    <name type="scientific">Neodiprion lecontei</name>
    <name type="common">Redheaded pine sawfly</name>
    <dbReference type="NCBI Taxonomy" id="441921"/>
    <lineage>
        <taxon>Eukaryota</taxon>
        <taxon>Metazoa</taxon>
        <taxon>Ecdysozoa</taxon>
        <taxon>Arthropoda</taxon>
        <taxon>Hexapoda</taxon>
        <taxon>Insecta</taxon>
        <taxon>Pterygota</taxon>
        <taxon>Neoptera</taxon>
        <taxon>Endopterygota</taxon>
        <taxon>Hymenoptera</taxon>
        <taxon>Tenthredinoidea</taxon>
        <taxon>Diprionidae</taxon>
        <taxon>Diprioninae</taxon>
        <taxon>Neodiprion</taxon>
    </lineage>
</organism>
<keyword evidence="7" id="KW-0444">Lipid biosynthesis</keyword>
<feature type="domain" description="Nudix hydrolase" evidence="15">
    <location>
        <begin position="68"/>
        <end position="217"/>
    </location>
</feature>
<evidence type="ECO:0000259" key="15">
    <source>
        <dbReference type="PROSITE" id="PS51462"/>
    </source>
</evidence>
<dbReference type="GO" id="GO:0005737">
    <property type="term" value="C:cytoplasm"/>
    <property type="evidence" value="ECO:0007669"/>
    <property type="project" value="TreeGrafter"/>
</dbReference>
<keyword evidence="9" id="KW-0756">Sterol biosynthesis</keyword>
<dbReference type="GO" id="GO:0050992">
    <property type="term" value="P:dimethylallyl diphosphate biosynthetic process"/>
    <property type="evidence" value="ECO:0007669"/>
    <property type="project" value="UniProtKB-UniPathway"/>
</dbReference>
<evidence type="ECO:0000256" key="10">
    <source>
        <dbReference type="ARBA" id="ARBA00022842"/>
    </source>
</evidence>
<dbReference type="RefSeq" id="XP_015511343.1">
    <property type="nucleotide sequence ID" value="XM_015655857.2"/>
</dbReference>